<feature type="transmembrane region" description="Helical" evidence="2">
    <location>
        <begin position="46"/>
        <end position="66"/>
    </location>
</feature>
<dbReference type="Gene3D" id="3.10.580.10">
    <property type="entry name" value="CBS-domain"/>
    <property type="match status" value="2"/>
</dbReference>
<evidence type="ECO:0000313" key="4">
    <source>
        <dbReference type="EMBL" id="MDQ2066343.1"/>
    </source>
</evidence>
<dbReference type="PROSITE" id="PS51371">
    <property type="entry name" value="CBS"/>
    <property type="match status" value="2"/>
</dbReference>
<evidence type="ECO:0000256" key="2">
    <source>
        <dbReference type="SAM" id="Phobius"/>
    </source>
</evidence>
<protein>
    <submittedName>
        <fullName evidence="4">HPP family protein</fullName>
    </submittedName>
</protein>
<dbReference type="Pfam" id="PF04982">
    <property type="entry name" value="TM_HPP"/>
    <property type="match status" value="1"/>
</dbReference>
<feature type="domain" description="CBS" evidence="3">
    <location>
        <begin position="243"/>
        <end position="301"/>
    </location>
</feature>
<dbReference type="Pfam" id="PF00571">
    <property type="entry name" value="CBS"/>
    <property type="match status" value="2"/>
</dbReference>
<keyword evidence="2" id="KW-0812">Transmembrane</keyword>
<dbReference type="Proteomes" id="UP001239680">
    <property type="component" value="Unassembled WGS sequence"/>
</dbReference>
<dbReference type="InterPro" id="IPR046342">
    <property type="entry name" value="CBS_dom_sf"/>
</dbReference>
<dbReference type="RefSeq" id="WP_306680041.1">
    <property type="nucleotide sequence ID" value="NZ_JAVDBT010000006.1"/>
</dbReference>
<dbReference type="InterPro" id="IPR000644">
    <property type="entry name" value="CBS_dom"/>
</dbReference>
<feature type="domain" description="CBS" evidence="3">
    <location>
        <begin position="303"/>
        <end position="360"/>
    </location>
</feature>
<reference evidence="4 5" key="1">
    <citation type="submission" date="2023-08" db="EMBL/GenBank/DDBJ databases">
        <title>Characterization of two Paracoccaceae strains isolated from Phycosphere and proposal of Xinfangfangia lacusdiani sp. nov.</title>
        <authorList>
            <person name="Deng Y."/>
            <person name="Zhang Y.Q."/>
        </authorList>
    </citation>
    <scope>NUCLEOTIDE SEQUENCE [LARGE SCALE GENOMIC DNA]</scope>
    <source>
        <strain evidence="4 5">CPCC 101601</strain>
    </source>
</reference>
<sequence length="362" mass="37433">MKTVLRALGPAMPRPATGDSARAALGAALILLITGLLLGHLPGAPAAGLIAPFGATAFLICVVPNSPLAQPWSVVIGSVVSAMAALAALWLLPASLPPLAIAGLAVALAILAMHASRSMHPPGGAVALVIVLSADPAAPPSLLYALSPVGDGAALLVLCGYLWHRLSGRTYPFRQPPVQSPNLTADPTADRRLGLRPEDLQTILTRLRLSPNLGPEDLGRALEVAEAEATARHLGGLTAADIMSRDVVALPPEATAHELAQAFRHHGFNTLPLRDAKGGFAGLIHDRDLIEADPDQPATALAQPAVTQPPEAQLAEILPLLLDTRQQSLPIVDQGQLVGIVTRSDLVALLAAKIRSQAPETA</sequence>
<keyword evidence="2" id="KW-1133">Transmembrane helix</keyword>
<feature type="transmembrane region" description="Helical" evidence="2">
    <location>
        <begin position="99"/>
        <end position="116"/>
    </location>
</feature>
<dbReference type="InterPro" id="IPR058581">
    <property type="entry name" value="TM_HPP"/>
</dbReference>
<dbReference type="SUPFAM" id="SSF54631">
    <property type="entry name" value="CBS-domain pair"/>
    <property type="match status" value="1"/>
</dbReference>
<keyword evidence="1" id="KW-0129">CBS domain</keyword>
<organism evidence="4 5">
    <name type="scientific">Pseudogemmobacter lacusdianii</name>
    <dbReference type="NCBI Taxonomy" id="3069608"/>
    <lineage>
        <taxon>Bacteria</taxon>
        <taxon>Pseudomonadati</taxon>
        <taxon>Pseudomonadota</taxon>
        <taxon>Alphaproteobacteria</taxon>
        <taxon>Rhodobacterales</taxon>
        <taxon>Paracoccaceae</taxon>
        <taxon>Pseudogemmobacter</taxon>
    </lineage>
</organism>
<dbReference type="PANTHER" id="PTHR33741:SF5">
    <property type="entry name" value="TRANSMEMBRANE PROTEIN DDB_G0269096-RELATED"/>
    <property type="match status" value="1"/>
</dbReference>
<dbReference type="SMART" id="SM00116">
    <property type="entry name" value="CBS"/>
    <property type="match status" value="2"/>
</dbReference>
<feature type="transmembrane region" description="Helical" evidence="2">
    <location>
        <begin position="20"/>
        <end position="39"/>
    </location>
</feature>
<keyword evidence="5" id="KW-1185">Reference proteome</keyword>
<keyword evidence="2" id="KW-0472">Membrane</keyword>
<dbReference type="InterPro" id="IPR007065">
    <property type="entry name" value="HPP"/>
</dbReference>
<evidence type="ECO:0000259" key="3">
    <source>
        <dbReference type="PROSITE" id="PS51371"/>
    </source>
</evidence>
<proteinExistence type="predicted"/>
<accession>A0ABU0VXV6</accession>
<comment type="caution">
    <text evidence="4">The sequence shown here is derived from an EMBL/GenBank/DDBJ whole genome shotgun (WGS) entry which is preliminary data.</text>
</comment>
<name>A0ABU0VXV6_9RHOB</name>
<dbReference type="EMBL" id="JAVDBT010000006">
    <property type="protein sequence ID" value="MDQ2066343.1"/>
    <property type="molecule type" value="Genomic_DNA"/>
</dbReference>
<evidence type="ECO:0000256" key="1">
    <source>
        <dbReference type="PROSITE-ProRule" id="PRU00703"/>
    </source>
</evidence>
<evidence type="ECO:0000313" key="5">
    <source>
        <dbReference type="Proteomes" id="UP001239680"/>
    </source>
</evidence>
<dbReference type="PANTHER" id="PTHR33741">
    <property type="entry name" value="TRANSMEMBRANE PROTEIN DDB_G0269096-RELATED"/>
    <property type="match status" value="1"/>
</dbReference>
<gene>
    <name evidence="4" type="ORF">Q9295_08160</name>
</gene>
<feature type="transmembrane region" description="Helical" evidence="2">
    <location>
        <begin position="142"/>
        <end position="164"/>
    </location>
</feature>